<evidence type="ECO:0000259" key="7">
    <source>
        <dbReference type="PROSITE" id="PS50071"/>
    </source>
</evidence>
<reference evidence="9 10" key="1">
    <citation type="submission" date="2016-04" db="EMBL/GenBank/DDBJ databases">
        <title>Multiple horizontal gene transfer events from other fungi enriched the ability of the initially mycotrophic fungus Trichoderma (Ascomycota) to feed on dead plant biomass.</title>
        <authorList>
            <person name="Atanasova L."/>
            <person name="Chenthamara K."/>
            <person name="Zhang J."/>
            <person name="Grujic M."/>
            <person name="Henrissat B."/>
            <person name="Kuo A."/>
            <person name="Aertz A."/>
            <person name="Salamov A."/>
            <person name="Lipzen A."/>
            <person name="Labutti K."/>
            <person name="Barry K."/>
            <person name="Miao Y."/>
            <person name="Rahimi M.J."/>
            <person name="Shen Q."/>
            <person name="Grigoriev I.V."/>
            <person name="Kubicek C.P."/>
            <person name="Druzhinina I.S."/>
        </authorList>
    </citation>
    <scope>NUCLEOTIDE SEQUENCE [LARGE SCALE GENOMIC DNA]</scope>
    <source>
        <strain evidence="9 10">NJAU 4742</strain>
    </source>
</reference>
<keyword evidence="4" id="KW-0862">Zinc</keyword>
<protein>
    <submittedName>
        <fullName evidence="9">C2H2 transcriptional regulator</fullName>
    </submittedName>
</protein>
<dbReference type="PROSITE" id="PS50157">
    <property type="entry name" value="ZINC_FINGER_C2H2_2"/>
    <property type="match status" value="1"/>
</dbReference>
<evidence type="ECO:0000256" key="5">
    <source>
        <dbReference type="PROSITE-ProRule" id="PRU00108"/>
    </source>
</evidence>
<evidence type="ECO:0000313" key="9">
    <source>
        <dbReference type="EMBL" id="OPB37660.1"/>
    </source>
</evidence>
<keyword evidence="10" id="KW-1185">Reference proteome</keyword>
<dbReference type="Gene3D" id="1.10.10.60">
    <property type="entry name" value="Homeodomain-like"/>
    <property type="match status" value="1"/>
</dbReference>
<dbReference type="InterPro" id="IPR008422">
    <property type="entry name" value="KN_HD"/>
</dbReference>
<dbReference type="SMART" id="SM00389">
    <property type="entry name" value="HOX"/>
    <property type="match status" value="1"/>
</dbReference>
<dbReference type="PROSITE" id="PS00028">
    <property type="entry name" value="ZINC_FINGER_C2H2_1"/>
    <property type="match status" value="1"/>
</dbReference>
<keyword evidence="4" id="KW-0863">Zinc-finger</keyword>
<dbReference type="InterPro" id="IPR050224">
    <property type="entry name" value="TALE_homeobox"/>
</dbReference>
<feature type="domain" description="C2H2-type" evidence="8">
    <location>
        <begin position="530"/>
        <end position="553"/>
    </location>
</feature>
<proteinExistence type="predicted"/>
<comment type="subcellular location">
    <subcellularLocation>
        <location evidence="5">Nucleus</location>
    </subcellularLocation>
</comment>
<dbReference type="SMART" id="SM00355">
    <property type="entry name" value="ZnF_C2H2"/>
    <property type="match status" value="3"/>
</dbReference>
<dbReference type="GO" id="GO:0000981">
    <property type="term" value="F:DNA-binding transcription factor activity, RNA polymerase II-specific"/>
    <property type="evidence" value="ECO:0007669"/>
    <property type="project" value="InterPro"/>
</dbReference>
<dbReference type="GO" id="GO:0008270">
    <property type="term" value="F:zinc ion binding"/>
    <property type="evidence" value="ECO:0007669"/>
    <property type="project" value="UniProtKB-KW"/>
</dbReference>
<dbReference type="Pfam" id="PF05920">
    <property type="entry name" value="Homeobox_KN"/>
    <property type="match status" value="1"/>
</dbReference>
<dbReference type="AlphaFoldDB" id="A0A1T3C9A4"/>
<keyword evidence="4" id="KW-0479">Metal-binding</keyword>
<keyword evidence="1 5" id="KW-0238">DNA-binding</keyword>
<dbReference type="InterPro" id="IPR009057">
    <property type="entry name" value="Homeodomain-like_sf"/>
</dbReference>
<dbReference type="InterPro" id="IPR017970">
    <property type="entry name" value="Homeobox_CS"/>
</dbReference>
<dbReference type="SUPFAM" id="SSF46689">
    <property type="entry name" value="Homeodomain-like"/>
    <property type="match status" value="1"/>
</dbReference>
<dbReference type="Proteomes" id="UP000191004">
    <property type="component" value="Unassembled WGS sequence"/>
</dbReference>
<feature type="DNA-binding region" description="Homeobox" evidence="5">
    <location>
        <begin position="316"/>
        <end position="378"/>
    </location>
</feature>
<sequence length="724" mass="80804">MEDGLFLEDEHRGNVSNLAMAGVGALEMGMGMEIGRTGMGATMENQMENQHRLMHQQHQPQLQPHVISRPQSHPHSQPEPPAQQQFPFDQHQQASDQLPRQLQTPVPMDQFGPPFFSPSDPYAGSPYASPAGGGSSFPDFQYELGSDHTDSGVFPGPGSPFDGTVPVPLAPGPLSDIGHFWGTEAQPQLQQHQSLQDNTRTLNAIDEFFIKNGAHRPPVPCSYCKRQRLQCLILQTTEANPNPVSSCSSCVALYRDCSLAERSKRDPNAYETVLPVIGHLHGVCEEVDDATTREGTTQWRIERETAPTATRSSSVSHKRNSTRSVKKTRVLRNWFATHQEHPYPSEDEKSMLSEQSGLSKTQVINWFANARRRHRLTAQSHFNNSSKVFLQGSPMPQTFLSGMSPMERWRHSPPNEEPVSVSAIENAISNHVDEGDAYLYSFDGNYATDGAPSSASSESAIFNQHPTGRYEGSSNSGSSAFSFYQSDDAGIFSLSAHSSIHGGDSDLIAGSSNARAAVGATAERGKAHMFQCTFCRQSFKKKYDWVRHERSIHLPGLDSWICKVPLPEEQSHLVWRVNNSEPECIFCGQASPTEEHLQAHEFQSCAERPVSERTFTRKDHLWQHLHKFHRCRKWDGWKPNLHLLQHRQDKYESVCGFCQLKMHSWDERVQHLASHFRRGTTMVEWTGAATSITGDGTRKMPANRTRTTPLSGDEADASSLGLFP</sequence>
<feature type="domain" description="Homeobox" evidence="7">
    <location>
        <begin position="314"/>
        <end position="377"/>
    </location>
</feature>
<dbReference type="EMBL" id="LVVK01000022">
    <property type="protein sequence ID" value="OPB37660.1"/>
    <property type="molecule type" value="Genomic_DNA"/>
</dbReference>
<dbReference type="InterPro" id="IPR013087">
    <property type="entry name" value="Znf_C2H2_type"/>
</dbReference>
<dbReference type="PROSITE" id="PS50071">
    <property type="entry name" value="HOMEOBOX_2"/>
    <property type="match status" value="1"/>
</dbReference>
<dbReference type="Gene3D" id="3.30.160.60">
    <property type="entry name" value="Classic Zinc Finger"/>
    <property type="match status" value="1"/>
</dbReference>
<dbReference type="CDD" id="cd00086">
    <property type="entry name" value="homeodomain"/>
    <property type="match status" value="1"/>
</dbReference>
<evidence type="ECO:0000259" key="8">
    <source>
        <dbReference type="PROSITE" id="PS50157"/>
    </source>
</evidence>
<dbReference type="GO" id="GO:0003677">
    <property type="term" value="F:DNA binding"/>
    <property type="evidence" value="ECO:0007669"/>
    <property type="project" value="UniProtKB-UniRule"/>
</dbReference>
<feature type="compositionally biased region" description="Low complexity" evidence="6">
    <location>
        <begin position="56"/>
        <end position="75"/>
    </location>
</feature>
<feature type="region of interest" description="Disordered" evidence="6">
    <location>
        <begin position="303"/>
        <end position="323"/>
    </location>
</feature>
<evidence type="ECO:0000256" key="2">
    <source>
        <dbReference type="ARBA" id="ARBA00023155"/>
    </source>
</evidence>
<keyword evidence="3 5" id="KW-0539">Nucleus</keyword>
<keyword evidence="2 5" id="KW-0371">Homeobox</keyword>
<dbReference type="OrthoDB" id="10056939at2759"/>
<feature type="region of interest" description="Disordered" evidence="6">
    <location>
        <begin position="49"/>
        <end position="135"/>
    </location>
</feature>
<feature type="region of interest" description="Disordered" evidence="6">
    <location>
        <begin position="692"/>
        <end position="724"/>
    </location>
</feature>
<dbReference type="PANTHER" id="PTHR11850">
    <property type="entry name" value="HOMEOBOX PROTEIN TRANSCRIPTION FACTORS"/>
    <property type="match status" value="1"/>
</dbReference>
<accession>A0A1T3C9A4</accession>
<evidence type="ECO:0000313" key="10">
    <source>
        <dbReference type="Proteomes" id="UP000191004"/>
    </source>
</evidence>
<feature type="compositionally biased region" description="Low complexity" evidence="6">
    <location>
        <begin position="117"/>
        <end position="135"/>
    </location>
</feature>
<name>A0A1T3C9A4_9HYPO</name>
<evidence type="ECO:0000256" key="4">
    <source>
        <dbReference type="PROSITE-ProRule" id="PRU00042"/>
    </source>
</evidence>
<evidence type="ECO:0000256" key="3">
    <source>
        <dbReference type="ARBA" id="ARBA00023242"/>
    </source>
</evidence>
<evidence type="ECO:0000256" key="6">
    <source>
        <dbReference type="SAM" id="MobiDB-lite"/>
    </source>
</evidence>
<feature type="compositionally biased region" description="Low complexity" evidence="6">
    <location>
        <begin position="82"/>
        <end position="94"/>
    </location>
</feature>
<comment type="caution">
    <text evidence="9">The sequence shown here is derived from an EMBL/GenBank/DDBJ whole genome shotgun (WGS) entry which is preliminary data.</text>
</comment>
<organism evidence="9 10">
    <name type="scientific">Trichoderma guizhouense</name>
    <dbReference type="NCBI Taxonomy" id="1491466"/>
    <lineage>
        <taxon>Eukaryota</taxon>
        <taxon>Fungi</taxon>
        <taxon>Dikarya</taxon>
        <taxon>Ascomycota</taxon>
        <taxon>Pezizomycotina</taxon>
        <taxon>Sordariomycetes</taxon>
        <taxon>Hypocreomycetidae</taxon>
        <taxon>Hypocreales</taxon>
        <taxon>Hypocreaceae</taxon>
        <taxon>Trichoderma</taxon>
    </lineage>
</organism>
<dbReference type="InterPro" id="IPR001356">
    <property type="entry name" value="HD"/>
</dbReference>
<gene>
    <name evidence="9" type="ORF">A0O28_0045720</name>
</gene>
<dbReference type="GO" id="GO:0005634">
    <property type="term" value="C:nucleus"/>
    <property type="evidence" value="ECO:0007669"/>
    <property type="project" value="UniProtKB-SubCell"/>
</dbReference>
<evidence type="ECO:0000256" key="1">
    <source>
        <dbReference type="ARBA" id="ARBA00023125"/>
    </source>
</evidence>
<dbReference type="PROSITE" id="PS00027">
    <property type="entry name" value="HOMEOBOX_1"/>
    <property type="match status" value="1"/>
</dbReference>
<feature type="compositionally biased region" description="Polar residues" evidence="6">
    <location>
        <begin position="95"/>
        <end position="104"/>
    </location>
</feature>